<dbReference type="InterPro" id="IPR020841">
    <property type="entry name" value="PKS_Beta-ketoAc_synthase_dom"/>
</dbReference>
<dbReference type="InterPro" id="IPR000794">
    <property type="entry name" value="Beta-ketoacyl_synthase"/>
</dbReference>
<dbReference type="SUPFAM" id="SSF53901">
    <property type="entry name" value="Thiolase-like"/>
    <property type="match status" value="2"/>
</dbReference>
<evidence type="ECO:0000256" key="3">
    <source>
        <dbReference type="ARBA" id="ARBA00023315"/>
    </source>
</evidence>
<proteinExistence type="inferred from homology"/>
<evidence type="ECO:0000259" key="5">
    <source>
        <dbReference type="PROSITE" id="PS52004"/>
    </source>
</evidence>
<dbReference type="RefSeq" id="WP_007455087.1">
    <property type="nucleotide sequence ID" value="NZ_HF570108.1"/>
</dbReference>
<comment type="caution">
    <text evidence="6">The sequence shown here is derived from an EMBL/GenBank/DDBJ whole genome shotgun (WGS) entry which is preliminary data.</text>
</comment>
<dbReference type="Pfam" id="PF02801">
    <property type="entry name" value="Ketoacyl-synt_C"/>
    <property type="match status" value="1"/>
</dbReference>
<dbReference type="PROSITE" id="PS00606">
    <property type="entry name" value="KS3_1"/>
    <property type="match status" value="1"/>
</dbReference>
<dbReference type="InterPro" id="IPR014030">
    <property type="entry name" value="Ketoacyl_synth_N"/>
</dbReference>
<gene>
    <name evidence="6" type="primary">fabF</name>
    <name evidence="6" type="ORF">MILUP08_40666</name>
</gene>
<dbReference type="PROSITE" id="PS52004">
    <property type="entry name" value="KS3_2"/>
    <property type="match status" value="1"/>
</dbReference>
<keyword evidence="3 6" id="KW-0012">Acyltransferase</keyword>
<dbReference type="FunFam" id="3.40.47.10:FF:000018">
    <property type="entry name" value="3-oxoacyl-[acyl-carrier-protein] synthase 2"/>
    <property type="match status" value="1"/>
</dbReference>
<dbReference type="InterPro" id="IPR018201">
    <property type="entry name" value="Ketoacyl_synth_AS"/>
</dbReference>
<dbReference type="Gene3D" id="3.40.47.10">
    <property type="match status" value="2"/>
</dbReference>
<dbReference type="SMART" id="SM00825">
    <property type="entry name" value="PKS_KS"/>
    <property type="match status" value="1"/>
</dbReference>
<name>I0KW09_9ACTN</name>
<evidence type="ECO:0000313" key="6">
    <source>
        <dbReference type="EMBL" id="CCH15756.1"/>
    </source>
</evidence>
<evidence type="ECO:0000256" key="4">
    <source>
        <dbReference type="RuleBase" id="RU003694"/>
    </source>
</evidence>
<protein>
    <submittedName>
        <fullName evidence="6">3-oxoacyl-(Acyl-carrier-protein) synthase 2</fullName>
        <ecNumber evidence="6">2.3.1.179</ecNumber>
    </submittedName>
</protein>
<dbReference type="InterPro" id="IPR016039">
    <property type="entry name" value="Thiolase-like"/>
</dbReference>
<dbReference type="NCBIfam" id="NF005589">
    <property type="entry name" value="PRK07314.1"/>
    <property type="match status" value="1"/>
</dbReference>
<dbReference type="EC" id="2.3.1.179" evidence="6"/>
<dbReference type="FunFam" id="3.40.47.10:FF:000029">
    <property type="entry name" value="3-oxoacyl-[acyl-carrier-protein] synthase 1"/>
    <property type="match status" value="1"/>
</dbReference>
<dbReference type="Proteomes" id="UP000003448">
    <property type="component" value="Unassembled WGS sequence"/>
</dbReference>
<dbReference type="GO" id="GO:0030497">
    <property type="term" value="P:fatty acid elongation"/>
    <property type="evidence" value="ECO:0007669"/>
    <property type="project" value="UniProtKB-ARBA"/>
</dbReference>
<organism evidence="6 7">
    <name type="scientific">Micromonospora lupini str. Lupac 08</name>
    <dbReference type="NCBI Taxonomy" id="1150864"/>
    <lineage>
        <taxon>Bacteria</taxon>
        <taxon>Bacillati</taxon>
        <taxon>Actinomycetota</taxon>
        <taxon>Actinomycetes</taxon>
        <taxon>Micromonosporales</taxon>
        <taxon>Micromonosporaceae</taxon>
        <taxon>Micromonospora</taxon>
    </lineage>
</organism>
<dbReference type="CDD" id="cd00834">
    <property type="entry name" value="KAS_I_II"/>
    <property type="match status" value="1"/>
</dbReference>
<feature type="domain" description="Ketosynthase family 3 (KS3)" evidence="5">
    <location>
        <begin position="7"/>
        <end position="410"/>
    </location>
</feature>
<dbReference type="OrthoDB" id="9808669at2"/>
<evidence type="ECO:0000313" key="7">
    <source>
        <dbReference type="Proteomes" id="UP000003448"/>
    </source>
</evidence>
<reference evidence="7" key="1">
    <citation type="journal article" date="2012" name="J. Bacteriol.">
        <title>Genome Sequence of Micromonospora lupini Lupac 08, Isolated from Root Nodules of Lupinus angustifolius.</title>
        <authorList>
            <person name="Alonso-Vega P."/>
            <person name="Normand P."/>
            <person name="Bacigalupe R."/>
            <person name="Pujic P."/>
            <person name="Lajus A."/>
            <person name="Vallenet D."/>
            <person name="Carro L."/>
            <person name="Coll P."/>
            <person name="Trujillo M.E."/>
        </authorList>
    </citation>
    <scope>NUCLEOTIDE SEQUENCE [LARGE SCALE GENOMIC DNA]</scope>
    <source>
        <strain evidence="7">Lupac 08</strain>
    </source>
</reference>
<dbReference type="GO" id="GO:0004315">
    <property type="term" value="F:3-oxoacyl-[acyl-carrier-protein] synthase activity"/>
    <property type="evidence" value="ECO:0007669"/>
    <property type="project" value="UniProtKB-EC"/>
</dbReference>
<evidence type="ECO:0000256" key="2">
    <source>
        <dbReference type="ARBA" id="ARBA00022679"/>
    </source>
</evidence>
<sequence length="411" mass="42296">MTGRDRRFEVAVTGLGLLTPAGIGVEANWETICAGESVARIDESLAGNPVDFVCRVPDFDAAALLGGRKAARLDRVNQLALVAARQALVDAGLDPTDWDGTRVGVVIGNSFGGCATYEREHAAFLEQGPQIVSPTLMVTAPVNMTAGYIAIECQATGPNFVVSTACASGATAIGLARQLLESRSCDIVIAGGTESFLTRTTLASLTNMGAMSRRRDDPAAASRPFDVDRDGFVAGEGAAILVLERTADARARGARIRANISGYGASADGFHASRPDPQGGGAERALRAALADALVEPEEVAHVNAHGTSTPLNDVTESRLIRRVLGDRPAVTSTKGVIGHLIGAAGAAEAAYSVLAVQHGLVPPTANLTSQDPQIEVDVVAKAPRGLAVDVAVSNSFGFGGQNAVLVVTAP</sequence>
<comment type="similarity">
    <text evidence="1 4">Belongs to the thiolase-like superfamily. Beta-ketoacyl-ACP synthases family.</text>
</comment>
<dbReference type="PANTHER" id="PTHR11712">
    <property type="entry name" value="POLYKETIDE SYNTHASE-RELATED"/>
    <property type="match status" value="1"/>
</dbReference>
<dbReference type="AlphaFoldDB" id="I0KW09"/>
<dbReference type="PANTHER" id="PTHR11712:SF347">
    <property type="entry name" value="BETA KETOACYL-ACYL CARRIER PROTEIN SYNTHASE"/>
    <property type="match status" value="1"/>
</dbReference>
<evidence type="ECO:0000256" key="1">
    <source>
        <dbReference type="ARBA" id="ARBA00008467"/>
    </source>
</evidence>
<dbReference type="EMBL" id="CAIE01000009">
    <property type="protein sequence ID" value="CCH15756.1"/>
    <property type="molecule type" value="Genomic_DNA"/>
</dbReference>
<accession>I0KW09</accession>
<dbReference type="STRING" id="1150864.MILUP08_40666"/>
<keyword evidence="2 4" id="KW-0808">Transferase</keyword>
<dbReference type="InterPro" id="IPR014031">
    <property type="entry name" value="Ketoacyl_synth_C"/>
</dbReference>
<keyword evidence="7" id="KW-1185">Reference proteome</keyword>
<dbReference type="eggNOG" id="COG0304">
    <property type="taxonomic scope" value="Bacteria"/>
</dbReference>
<dbReference type="Pfam" id="PF00109">
    <property type="entry name" value="ketoacyl-synt"/>
    <property type="match status" value="1"/>
</dbReference>